<evidence type="ECO:0000313" key="3">
    <source>
        <dbReference type="EMBL" id="MBB3938448.1"/>
    </source>
</evidence>
<dbReference type="NCBIfam" id="NF038126">
    <property type="entry name" value="PEP_CTERM_FxDxF"/>
    <property type="match status" value="1"/>
</dbReference>
<name>A0A7W6FWP6_9SPHN</name>
<keyword evidence="1" id="KW-1133">Transmembrane helix</keyword>
<protein>
    <recommendedName>
        <fullName evidence="5">PEP-CTERM protein-sorting domain-containing protein</fullName>
    </recommendedName>
</protein>
<dbReference type="Proteomes" id="UP000561459">
    <property type="component" value="Unassembled WGS sequence"/>
</dbReference>
<feature type="transmembrane region" description="Helical" evidence="1">
    <location>
        <begin position="142"/>
        <end position="159"/>
    </location>
</feature>
<dbReference type="RefSeq" id="WP_183615410.1">
    <property type="nucleotide sequence ID" value="NZ_JACIDY010000001.1"/>
</dbReference>
<evidence type="ECO:0000256" key="2">
    <source>
        <dbReference type="SAM" id="SignalP"/>
    </source>
</evidence>
<evidence type="ECO:0000313" key="4">
    <source>
        <dbReference type="Proteomes" id="UP000561459"/>
    </source>
</evidence>
<dbReference type="EMBL" id="JACIDY010000001">
    <property type="protein sequence ID" value="MBB3938448.1"/>
    <property type="molecule type" value="Genomic_DNA"/>
</dbReference>
<comment type="caution">
    <text evidence="3">The sequence shown here is derived from an EMBL/GenBank/DDBJ whole genome shotgun (WGS) entry which is preliminary data.</text>
</comment>
<evidence type="ECO:0000256" key="1">
    <source>
        <dbReference type="SAM" id="Phobius"/>
    </source>
</evidence>
<keyword evidence="2" id="KW-0732">Signal</keyword>
<gene>
    <name evidence="3" type="ORF">GGR39_000077</name>
</gene>
<dbReference type="NCBIfam" id="NF035944">
    <property type="entry name" value="PEPxxWA-CTERM"/>
    <property type="match status" value="1"/>
</dbReference>
<reference evidence="3 4" key="1">
    <citation type="submission" date="2020-08" db="EMBL/GenBank/DDBJ databases">
        <title>Genomic Encyclopedia of Type Strains, Phase IV (KMG-IV): sequencing the most valuable type-strain genomes for metagenomic binning, comparative biology and taxonomic classification.</title>
        <authorList>
            <person name="Goeker M."/>
        </authorList>
    </citation>
    <scope>NUCLEOTIDE SEQUENCE [LARGE SCALE GENOMIC DNA]</scope>
    <source>
        <strain evidence="3 4">DSM 27568</strain>
    </source>
</reference>
<feature type="chain" id="PRO_5031546403" description="PEP-CTERM protein-sorting domain-containing protein" evidence="2">
    <location>
        <begin position="25"/>
        <end position="172"/>
    </location>
</feature>
<sequence length="172" mass="17658">MNSRQILIASAMASAVAVCAPAQAVTSFTGQGSSTIVNGSGAFYDTLIPKGDFTDTIDFNVPTDGSADVGVLYFKVKDGLSNLQASFNGAAINLVNVGGNLFSGGVTRSVLKGTQTITLNGTSAGNGAYSGNVTFSSAVPELATWLMMIAGIGFTGLAMRRRKTAYSVNYAF</sequence>
<evidence type="ECO:0008006" key="5">
    <source>
        <dbReference type="Google" id="ProtNLM"/>
    </source>
</evidence>
<feature type="signal peptide" evidence="2">
    <location>
        <begin position="1"/>
        <end position="24"/>
    </location>
</feature>
<accession>A0A7W6FWP6</accession>
<dbReference type="AlphaFoldDB" id="A0A7W6FWP6"/>
<keyword evidence="4" id="KW-1185">Reference proteome</keyword>
<proteinExistence type="predicted"/>
<organism evidence="3 4">
    <name type="scientific">Novosphingobium fluoreni</name>
    <dbReference type="NCBI Taxonomy" id="1391222"/>
    <lineage>
        <taxon>Bacteria</taxon>
        <taxon>Pseudomonadati</taxon>
        <taxon>Pseudomonadota</taxon>
        <taxon>Alphaproteobacteria</taxon>
        <taxon>Sphingomonadales</taxon>
        <taxon>Sphingomonadaceae</taxon>
        <taxon>Novosphingobium</taxon>
    </lineage>
</organism>
<keyword evidence="1" id="KW-0472">Membrane</keyword>
<keyword evidence="1" id="KW-0812">Transmembrane</keyword>